<dbReference type="SUPFAM" id="SSF48452">
    <property type="entry name" value="TPR-like"/>
    <property type="match status" value="4"/>
</dbReference>
<comment type="caution">
    <text evidence="4">The sequence shown here is derived from an EMBL/GenBank/DDBJ whole genome shotgun (WGS) entry which is preliminary data.</text>
</comment>
<evidence type="ECO:0008006" key="6">
    <source>
        <dbReference type="Google" id="ProtNLM"/>
    </source>
</evidence>
<keyword evidence="2 3" id="KW-0802">TPR repeat</keyword>
<proteinExistence type="predicted"/>
<keyword evidence="5" id="KW-1185">Reference proteome</keyword>
<feature type="repeat" description="TPR" evidence="3">
    <location>
        <begin position="59"/>
        <end position="92"/>
    </location>
</feature>
<protein>
    <recommendedName>
        <fullName evidence="6">Tetratricopeptide repeat protein</fullName>
    </recommendedName>
</protein>
<dbReference type="InterPro" id="IPR050498">
    <property type="entry name" value="Ycf3"/>
</dbReference>
<dbReference type="PANTHER" id="PTHR44858:SF1">
    <property type="entry name" value="UDP-N-ACETYLGLUCOSAMINE--PEPTIDE N-ACETYLGLUCOSAMINYLTRANSFERASE SPINDLY-RELATED"/>
    <property type="match status" value="1"/>
</dbReference>
<evidence type="ECO:0000256" key="1">
    <source>
        <dbReference type="ARBA" id="ARBA00022737"/>
    </source>
</evidence>
<dbReference type="Pfam" id="PF07719">
    <property type="entry name" value="TPR_2"/>
    <property type="match status" value="1"/>
</dbReference>
<evidence type="ECO:0000313" key="4">
    <source>
        <dbReference type="EMBL" id="CAG9313397.1"/>
    </source>
</evidence>
<dbReference type="InterPro" id="IPR013105">
    <property type="entry name" value="TPR_2"/>
</dbReference>
<dbReference type="PANTHER" id="PTHR44858">
    <property type="entry name" value="TETRATRICOPEPTIDE REPEAT PROTEIN 6"/>
    <property type="match status" value="1"/>
</dbReference>
<dbReference type="AlphaFoldDB" id="A0AAU9IH29"/>
<dbReference type="Proteomes" id="UP001162131">
    <property type="component" value="Unassembled WGS sequence"/>
</dbReference>
<accession>A0AAU9IH29</accession>
<evidence type="ECO:0000256" key="2">
    <source>
        <dbReference type="ARBA" id="ARBA00022803"/>
    </source>
</evidence>
<sequence>MHLGNHKLAVTDLLAVAKENPVYDKQLYAALSICFMSMNDISTALRLISKGLSRFPKFSEGYVIRGQIYLKQEKIEKALSDFKKAAAYNPKDGSAYLGIADCLIYTENKESCLEALNKAISFPETSVLALLKRAKFFASINKNDQAFEDLNKYISYKSEDPEAYFTKALLLLKTSQFHESALCFEQTIKYDYQNSFLNQAVFHLGALKIRERDFYGALHTFKRINGQKEIKDQKTLRHYAEAVISLMKRKYKEGITYFSKLIKNGDSIIQEYLGNCYAYRAYGYCALNKFDKALQDFKKASLISTLNKASLYNQCLAHGLKDAKKGDFQSALNYLSKSHKHFNKNPDPLVYHAAILLHIAYEASPPNDIFIIESENLLQKASQLRDPESDIYYYQAIVKYLRNKFSEALEDVKLTIDKAEDNIAEHYVLRGLCHAGLKKYQDALQDFTIAIQLNEELYYAYSYRGRVAYLEDDTDLAYSDFQKHIAGCPNDPLAHMLAGNLLMSTGSYDDAISAYNNALALKFSCEATYQKAKCYVLLHKLDDAIIELNKILQSKPNFLSVIKDKEILTYLRNLASEEKNVNIFQKSIENCYKWLSETCGEIFERKHIYWMKAIFLMYTEEYELALDDFQEVLEIIHSKDNELMTSDEALAAEEENCEALYNIGLCHLHSNKEQSLVIFQDLAEVLNDKHKGQMIFLSALSELSLGNNETAEKLMKEAFKCDPETISPFLSDNPTTLLPLNTKSEFSSNFPLITLPFSNIPKLQARPAISLPRVRAPSLELNVEEKVKDFFDFSKISPKPEAPWLNRIRGSIQFTENIVEFDVDPSDTEDEKEKIEEKSTNDISENFERKVKSLIPIRHKTPSPIDSSKEILKHIDEYSLFKQNGNQDPDPEHAIIKKIKNVCKGD</sequence>
<dbReference type="InterPro" id="IPR019734">
    <property type="entry name" value="TPR_rpt"/>
</dbReference>
<dbReference type="PROSITE" id="PS50005">
    <property type="entry name" value="TPR"/>
    <property type="match status" value="2"/>
</dbReference>
<dbReference type="SMART" id="SM00028">
    <property type="entry name" value="TPR"/>
    <property type="match status" value="13"/>
</dbReference>
<dbReference type="InterPro" id="IPR011990">
    <property type="entry name" value="TPR-like_helical_dom_sf"/>
</dbReference>
<dbReference type="EMBL" id="CAJZBQ010000010">
    <property type="protein sequence ID" value="CAG9313397.1"/>
    <property type="molecule type" value="Genomic_DNA"/>
</dbReference>
<organism evidence="4 5">
    <name type="scientific">Blepharisma stoltei</name>
    <dbReference type="NCBI Taxonomy" id="1481888"/>
    <lineage>
        <taxon>Eukaryota</taxon>
        <taxon>Sar</taxon>
        <taxon>Alveolata</taxon>
        <taxon>Ciliophora</taxon>
        <taxon>Postciliodesmatophora</taxon>
        <taxon>Heterotrichea</taxon>
        <taxon>Heterotrichida</taxon>
        <taxon>Blepharismidae</taxon>
        <taxon>Blepharisma</taxon>
    </lineage>
</organism>
<reference evidence="4" key="1">
    <citation type="submission" date="2021-09" db="EMBL/GenBank/DDBJ databases">
        <authorList>
            <consortium name="AG Swart"/>
            <person name="Singh M."/>
            <person name="Singh A."/>
            <person name="Seah K."/>
            <person name="Emmerich C."/>
        </authorList>
    </citation>
    <scope>NUCLEOTIDE SEQUENCE</scope>
    <source>
        <strain evidence="4">ATCC30299</strain>
    </source>
</reference>
<gene>
    <name evidence="4" type="ORF">BSTOLATCC_MIC8668</name>
</gene>
<feature type="repeat" description="TPR" evidence="3">
    <location>
        <begin position="424"/>
        <end position="457"/>
    </location>
</feature>
<dbReference type="Pfam" id="PF13432">
    <property type="entry name" value="TPR_16"/>
    <property type="match status" value="1"/>
</dbReference>
<evidence type="ECO:0000256" key="3">
    <source>
        <dbReference type="PROSITE-ProRule" id="PRU00339"/>
    </source>
</evidence>
<name>A0AAU9IH29_9CILI</name>
<evidence type="ECO:0000313" key="5">
    <source>
        <dbReference type="Proteomes" id="UP001162131"/>
    </source>
</evidence>
<keyword evidence="1" id="KW-0677">Repeat</keyword>
<dbReference type="Gene3D" id="1.25.40.10">
    <property type="entry name" value="Tetratricopeptide repeat domain"/>
    <property type="match status" value="4"/>
</dbReference>